<evidence type="ECO:0000256" key="6">
    <source>
        <dbReference type="ARBA" id="ARBA00023136"/>
    </source>
</evidence>
<feature type="transmembrane region" description="Helical" evidence="7">
    <location>
        <begin position="21"/>
        <end position="39"/>
    </location>
</feature>
<dbReference type="GO" id="GO:0055085">
    <property type="term" value="P:transmembrane transport"/>
    <property type="evidence" value="ECO:0007669"/>
    <property type="project" value="InterPro"/>
</dbReference>
<evidence type="ECO:0000256" key="4">
    <source>
        <dbReference type="ARBA" id="ARBA00022692"/>
    </source>
</evidence>
<dbReference type="SUPFAM" id="SSF161098">
    <property type="entry name" value="MetI-like"/>
    <property type="match status" value="1"/>
</dbReference>
<keyword evidence="4 7" id="KW-0812">Transmembrane</keyword>
<feature type="transmembrane region" description="Helical" evidence="7">
    <location>
        <begin position="110"/>
        <end position="132"/>
    </location>
</feature>
<dbReference type="Gene3D" id="1.10.3720.10">
    <property type="entry name" value="MetI-like"/>
    <property type="match status" value="1"/>
</dbReference>
<feature type="domain" description="ABC transmembrane type-1" evidence="8">
    <location>
        <begin position="72"/>
        <end position="252"/>
    </location>
</feature>
<feature type="transmembrane region" description="Helical" evidence="7">
    <location>
        <begin position="201"/>
        <end position="222"/>
    </location>
</feature>
<reference evidence="9 10" key="1">
    <citation type="submission" date="2017-09" db="EMBL/GenBank/DDBJ databases">
        <title>Genome sequences of Natrinema ejinorence JCM 13890T.</title>
        <authorList>
            <person name="Roh S.W."/>
            <person name="Kim Y.B."/>
            <person name="Kim J.Y."/>
        </authorList>
    </citation>
    <scope>NUCLEOTIDE SEQUENCE [LARGE SCALE GENOMIC DNA]</scope>
    <source>
        <strain evidence="9 10">JCM 13890</strain>
    </source>
</reference>
<sequence>MSTRTSRSIDQFVPKVLYTQNKVIFFESMLFIVIAWAVLSNVLGLESSISSPTLVGERAYTLVASGTATPHMIATIRRVVLGFVITTIIGTVLGIVMGMSDFWRHALQDYITVGLALPSLFAAIFAAMWFGVSDTTPIVAGAAIAFPFLTQNVFEGVKNVDYALLEMSSAFDVSRRRTIWRVIVQSVLPEWFAGARYSFAICWKITTLAELIAAGSGVGFMIERQMEILSLTGVLAWTVLFTGVILIVEYGILQQIEKRVFDWREGTDMGMIGGV</sequence>
<dbReference type="EMBL" id="NXNI01000002">
    <property type="protein sequence ID" value="PCR88891.1"/>
    <property type="molecule type" value="Genomic_DNA"/>
</dbReference>
<keyword evidence="2 7" id="KW-0813">Transport</keyword>
<dbReference type="InterPro" id="IPR035906">
    <property type="entry name" value="MetI-like_sf"/>
</dbReference>
<evidence type="ECO:0000256" key="7">
    <source>
        <dbReference type="RuleBase" id="RU363032"/>
    </source>
</evidence>
<organism evidence="9 10">
    <name type="scientific">Natrinema ejinorense</name>
    <dbReference type="NCBI Taxonomy" id="373386"/>
    <lineage>
        <taxon>Archaea</taxon>
        <taxon>Methanobacteriati</taxon>
        <taxon>Methanobacteriota</taxon>
        <taxon>Stenosarchaea group</taxon>
        <taxon>Halobacteria</taxon>
        <taxon>Halobacteriales</taxon>
        <taxon>Natrialbaceae</taxon>
        <taxon>Natrinema</taxon>
    </lineage>
</organism>
<dbReference type="GO" id="GO:0005886">
    <property type="term" value="C:plasma membrane"/>
    <property type="evidence" value="ECO:0007669"/>
    <property type="project" value="UniProtKB-SubCell"/>
</dbReference>
<accession>A0A2A5QPW8</accession>
<keyword evidence="6 7" id="KW-0472">Membrane</keyword>
<evidence type="ECO:0000256" key="3">
    <source>
        <dbReference type="ARBA" id="ARBA00022475"/>
    </source>
</evidence>
<feature type="transmembrane region" description="Helical" evidence="7">
    <location>
        <begin position="79"/>
        <end position="98"/>
    </location>
</feature>
<protein>
    <recommendedName>
        <fullName evidence="8">ABC transmembrane type-1 domain-containing protein</fullName>
    </recommendedName>
</protein>
<evidence type="ECO:0000259" key="8">
    <source>
        <dbReference type="PROSITE" id="PS50928"/>
    </source>
</evidence>
<dbReference type="RefSeq" id="WP_097381908.1">
    <property type="nucleotide sequence ID" value="NZ_NXNI01000002.1"/>
</dbReference>
<dbReference type="InterPro" id="IPR000515">
    <property type="entry name" value="MetI-like"/>
</dbReference>
<keyword evidence="3" id="KW-1003">Cell membrane</keyword>
<name>A0A2A5QPW8_9EURY</name>
<dbReference type="PANTHER" id="PTHR30151:SF0">
    <property type="entry name" value="ABC TRANSPORTER PERMEASE PROTEIN MJ0413-RELATED"/>
    <property type="match status" value="1"/>
</dbReference>
<keyword evidence="5 7" id="KW-1133">Transmembrane helix</keyword>
<keyword evidence="10" id="KW-1185">Reference proteome</keyword>
<comment type="subcellular location">
    <subcellularLocation>
        <location evidence="1 7">Cell membrane</location>
        <topology evidence="1 7">Multi-pass membrane protein</topology>
    </subcellularLocation>
</comment>
<evidence type="ECO:0000256" key="5">
    <source>
        <dbReference type="ARBA" id="ARBA00022989"/>
    </source>
</evidence>
<dbReference type="Proteomes" id="UP000219689">
    <property type="component" value="Unassembled WGS sequence"/>
</dbReference>
<comment type="similarity">
    <text evidence="7">Belongs to the binding-protein-dependent transport system permease family.</text>
</comment>
<evidence type="ECO:0000256" key="1">
    <source>
        <dbReference type="ARBA" id="ARBA00004651"/>
    </source>
</evidence>
<comment type="caution">
    <text evidence="9">The sequence shown here is derived from an EMBL/GenBank/DDBJ whole genome shotgun (WGS) entry which is preliminary data.</text>
</comment>
<dbReference type="Pfam" id="PF00528">
    <property type="entry name" value="BPD_transp_1"/>
    <property type="match status" value="1"/>
</dbReference>
<dbReference type="AlphaFoldDB" id="A0A2A5QPW8"/>
<proteinExistence type="inferred from homology"/>
<dbReference type="OrthoDB" id="194905at2157"/>
<dbReference type="PANTHER" id="PTHR30151">
    <property type="entry name" value="ALKANE SULFONATE ABC TRANSPORTER-RELATED, MEMBRANE SUBUNIT"/>
    <property type="match status" value="1"/>
</dbReference>
<feature type="transmembrane region" description="Helical" evidence="7">
    <location>
        <begin position="228"/>
        <end position="253"/>
    </location>
</feature>
<dbReference type="PROSITE" id="PS50928">
    <property type="entry name" value="ABC_TM1"/>
    <property type="match status" value="1"/>
</dbReference>
<evidence type="ECO:0000313" key="10">
    <source>
        <dbReference type="Proteomes" id="UP000219689"/>
    </source>
</evidence>
<evidence type="ECO:0000313" key="9">
    <source>
        <dbReference type="EMBL" id="PCR88891.1"/>
    </source>
</evidence>
<evidence type="ECO:0000256" key="2">
    <source>
        <dbReference type="ARBA" id="ARBA00022448"/>
    </source>
</evidence>
<dbReference type="CDD" id="cd06261">
    <property type="entry name" value="TM_PBP2"/>
    <property type="match status" value="1"/>
</dbReference>
<gene>
    <name evidence="9" type="ORF">CP557_20645</name>
</gene>